<dbReference type="EMBL" id="LUGH01000324">
    <property type="protein sequence ID" value="OBZ86157.1"/>
    <property type="molecule type" value="Genomic_DNA"/>
</dbReference>
<accession>A0A1C7NAL8</accession>
<evidence type="ECO:0000256" key="4">
    <source>
        <dbReference type="ARBA" id="ARBA00023125"/>
    </source>
</evidence>
<feature type="compositionally biased region" description="Low complexity" evidence="7">
    <location>
        <begin position="635"/>
        <end position="667"/>
    </location>
</feature>
<feature type="compositionally biased region" description="Polar residues" evidence="7">
    <location>
        <begin position="668"/>
        <end position="679"/>
    </location>
</feature>
<reference evidence="9 10" key="1">
    <citation type="submission" date="2016-03" db="EMBL/GenBank/DDBJ databases">
        <title>Choanephora cucurbitarum.</title>
        <authorList>
            <person name="Min B."/>
            <person name="Park H."/>
            <person name="Park J.-H."/>
            <person name="Shin H.-D."/>
            <person name="Choi I.-G."/>
        </authorList>
    </citation>
    <scope>NUCLEOTIDE SEQUENCE [LARGE SCALE GENOMIC DNA]</scope>
    <source>
        <strain evidence="9 10">KUS-F28377</strain>
    </source>
</reference>
<dbReference type="Pfam" id="PF04082">
    <property type="entry name" value="Fungal_trans"/>
    <property type="match status" value="1"/>
</dbReference>
<dbReference type="GO" id="GO:0006351">
    <property type="term" value="P:DNA-templated transcription"/>
    <property type="evidence" value="ECO:0007669"/>
    <property type="project" value="InterPro"/>
</dbReference>
<evidence type="ECO:0000256" key="6">
    <source>
        <dbReference type="ARBA" id="ARBA00023242"/>
    </source>
</evidence>
<dbReference type="GO" id="GO:0003677">
    <property type="term" value="F:DNA binding"/>
    <property type="evidence" value="ECO:0007669"/>
    <property type="project" value="UniProtKB-KW"/>
</dbReference>
<dbReference type="Proteomes" id="UP000093000">
    <property type="component" value="Unassembled WGS sequence"/>
</dbReference>
<sequence>MTKKRGPPKGYIEAIENRLYKLENFLAEMAKNGDAGSKRLLSELNSPLETPTGEQIRARPVRRVPRSERNKVFFWQQDKAGRRKRESLMEGYETEEPDDKRQKTKRTSIDEGLGQLSMDENGQVRYLGKSSGYYLLQNSRTYQNGAFHFASYGNRPQYRRSANINSFELPPKDLSEHLVQLYFKHFYPFLPLFYKRQLCPKDAVTPLLMNAIYAVASRISPDARVRSDPEASETAGDIFFERAEKLLDESYDTPSISTIQALLLLASHQHGAMKSAKAWLYSGMAFRMAQDLGLHRNCDHWNIPLEECERRKRVFWCCYIVDRLASAMYGRASTFEERDCDVPFPSIDDDTAIEDDSIDLDNPDNSPPSVSLLELFANLIKICDILGHILKNIYYVRSLQYAGVRQVDAVLTTWNKKLHQWYDQLPDSLQIKKNDKQHSVPSTAICQLHMIYHTTVILLHRPFIPGPSQSLIPTMMPCASICSAAADAILSIADTMMAEGKLKYVMSYCVYYIFTSGIIFIGAACPKKKDDPALLSSDNRSLEAKFKLRQCMLALDKIEATWVTASKNCQILAELSGFRDIDFQVSEQQEKYNHGLWNHPSSAQPFLPPQISSGHLSSSPPLPSSLPPPPPPPQQQQQSQHFDSNSSHSSGLLRSISPQSSRTSSPQLQNENTPYRVNASNLRFPIVRIDPKSGQEDAVSNTRAIHSNPKIEFSSSNTFHSNRQMNNATTSDPFAAQGVVSLALSRQYDSLGPAFWGVPSNLDDWNSFISSNMSNTMSQSSYSSVTDMHPNLQEKQNTEIGMMDDYVHVQEKQRLIHTDQNVDMLSGVSVPFEQSVMSSPVQHHHGQASHYMIHRPSQLNEVKDGSQTAQNEPQRSITSTHPITSSSLTVDGRPSINLQGDLANAYYW</sequence>
<evidence type="ECO:0000313" key="10">
    <source>
        <dbReference type="Proteomes" id="UP000093000"/>
    </source>
</evidence>
<feature type="compositionally biased region" description="Low complexity" evidence="7">
    <location>
        <begin position="876"/>
        <end position="889"/>
    </location>
</feature>
<feature type="compositionally biased region" description="Low complexity" evidence="7">
    <location>
        <begin position="609"/>
        <end position="619"/>
    </location>
</feature>
<dbReference type="InterPro" id="IPR007219">
    <property type="entry name" value="XnlR_reg_dom"/>
</dbReference>
<dbReference type="AlphaFoldDB" id="A0A1C7NAL8"/>
<dbReference type="SMART" id="SM00906">
    <property type="entry name" value="Fungal_trans"/>
    <property type="match status" value="1"/>
</dbReference>
<gene>
    <name evidence="9" type="ORF">A0J61_05798</name>
</gene>
<keyword evidence="5" id="KW-0804">Transcription</keyword>
<dbReference type="STRING" id="101091.A0A1C7NAL8"/>
<dbReference type="GO" id="GO:0008270">
    <property type="term" value="F:zinc ion binding"/>
    <property type="evidence" value="ECO:0007669"/>
    <property type="project" value="InterPro"/>
</dbReference>
<dbReference type="CDD" id="cd12148">
    <property type="entry name" value="fungal_TF_MHR"/>
    <property type="match status" value="1"/>
</dbReference>
<evidence type="ECO:0000256" key="3">
    <source>
        <dbReference type="ARBA" id="ARBA00023015"/>
    </source>
</evidence>
<feature type="compositionally biased region" description="Pro residues" evidence="7">
    <location>
        <begin position="620"/>
        <end position="634"/>
    </location>
</feature>
<feature type="region of interest" description="Disordered" evidence="7">
    <location>
        <begin position="595"/>
        <end position="679"/>
    </location>
</feature>
<proteinExistence type="predicted"/>
<feature type="region of interest" description="Disordered" evidence="7">
    <location>
        <begin position="84"/>
        <end position="111"/>
    </location>
</feature>
<dbReference type="OrthoDB" id="39175at2759"/>
<evidence type="ECO:0000256" key="7">
    <source>
        <dbReference type="SAM" id="MobiDB-lite"/>
    </source>
</evidence>
<evidence type="ECO:0000256" key="5">
    <source>
        <dbReference type="ARBA" id="ARBA00023163"/>
    </source>
</evidence>
<feature type="domain" description="Xylanolytic transcriptional activator regulatory" evidence="8">
    <location>
        <begin position="278"/>
        <end position="351"/>
    </location>
</feature>
<dbReference type="InterPro" id="IPR051615">
    <property type="entry name" value="Transcr_Regulatory_Elem"/>
</dbReference>
<keyword evidence="4" id="KW-0238">DNA-binding</keyword>
<evidence type="ECO:0000256" key="2">
    <source>
        <dbReference type="ARBA" id="ARBA00022833"/>
    </source>
</evidence>
<dbReference type="InParanoid" id="A0A1C7NAL8"/>
<feature type="region of interest" description="Disordered" evidence="7">
    <location>
        <begin position="861"/>
        <end position="895"/>
    </location>
</feature>
<protein>
    <submittedName>
        <fullName evidence="9">Cutinase transcription factor 1 alpha</fullName>
    </submittedName>
</protein>
<keyword evidence="2" id="KW-0862">Zinc</keyword>
<keyword evidence="3" id="KW-0805">Transcription regulation</keyword>
<name>A0A1C7NAL8_9FUNG</name>
<keyword evidence="10" id="KW-1185">Reference proteome</keyword>
<evidence type="ECO:0000256" key="1">
    <source>
        <dbReference type="ARBA" id="ARBA00022723"/>
    </source>
</evidence>
<dbReference type="PANTHER" id="PTHR31313">
    <property type="entry name" value="TY1 ENHANCER ACTIVATOR"/>
    <property type="match status" value="1"/>
</dbReference>
<keyword evidence="6" id="KW-0539">Nucleus</keyword>
<feature type="compositionally biased region" description="Polar residues" evidence="7">
    <location>
        <begin position="861"/>
        <end position="875"/>
    </location>
</feature>
<evidence type="ECO:0000259" key="8">
    <source>
        <dbReference type="SMART" id="SM00906"/>
    </source>
</evidence>
<evidence type="ECO:0000313" key="9">
    <source>
        <dbReference type="EMBL" id="OBZ86157.1"/>
    </source>
</evidence>
<comment type="caution">
    <text evidence="9">The sequence shown here is derived from an EMBL/GenBank/DDBJ whole genome shotgun (WGS) entry which is preliminary data.</text>
</comment>
<dbReference type="PANTHER" id="PTHR31313:SF78">
    <property type="entry name" value="TRANSCRIPTION FACTOR DOMAIN-CONTAINING PROTEIN"/>
    <property type="match status" value="1"/>
</dbReference>
<organism evidence="9 10">
    <name type="scientific">Choanephora cucurbitarum</name>
    <dbReference type="NCBI Taxonomy" id="101091"/>
    <lineage>
        <taxon>Eukaryota</taxon>
        <taxon>Fungi</taxon>
        <taxon>Fungi incertae sedis</taxon>
        <taxon>Mucoromycota</taxon>
        <taxon>Mucoromycotina</taxon>
        <taxon>Mucoromycetes</taxon>
        <taxon>Mucorales</taxon>
        <taxon>Mucorineae</taxon>
        <taxon>Choanephoraceae</taxon>
        <taxon>Choanephoroideae</taxon>
        <taxon>Choanephora</taxon>
    </lineage>
</organism>
<keyword evidence="1" id="KW-0479">Metal-binding</keyword>